<evidence type="ECO:0000313" key="11">
    <source>
        <dbReference type="Proteomes" id="UP000231742"/>
    </source>
</evidence>
<dbReference type="GO" id="GO:0008926">
    <property type="term" value="F:mannitol-1-phosphate 5-dehydrogenase activity"/>
    <property type="evidence" value="ECO:0007669"/>
    <property type="project" value="UniProtKB-UniRule"/>
</dbReference>
<comment type="catalytic activity">
    <reaction evidence="6 7">
        <text>D-mannitol 1-phosphate + NAD(+) = beta-D-fructose 6-phosphate + NADH + H(+)</text>
        <dbReference type="Rhea" id="RHEA:19661"/>
        <dbReference type="ChEBI" id="CHEBI:15378"/>
        <dbReference type="ChEBI" id="CHEBI:57540"/>
        <dbReference type="ChEBI" id="CHEBI:57634"/>
        <dbReference type="ChEBI" id="CHEBI:57945"/>
        <dbReference type="ChEBI" id="CHEBI:61381"/>
        <dbReference type="EC" id="1.1.1.17"/>
    </reaction>
</comment>
<dbReference type="InterPro" id="IPR013328">
    <property type="entry name" value="6PGD_dom2"/>
</dbReference>
<dbReference type="Proteomes" id="UP000231742">
    <property type="component" value="Unassembled WGS sequence"/>
</dbReference>
<dbReference type="AlphaFoldDB" id="A0A2M9D755"/>
<dbReference type="InterPro" id="IPR023028">
    <property type="entry name" value="Mannitol_1_phos_5_DH"/>
</dbReference>
<dbReference type="Pfam" id="PF01232">
    <property type="entry name" value="Mannitol_dh"/>
    <property type="match status" value="1"/>
</dbReference>
<organism evidence="10 11">
    <name type="scientific">Salinibacterium amurskyense</name>
    <dbReference type="NCBI Taxonomy" id="205941"/>
    <lineage>
        <taxon>Bacteria</taxon>
        <taxon>Bacillati</taxon>
        <taxon>Actinomycetota</taxon>
        <taxon>Actinomycetes</taxon>
        <taxon>Micrococcales</taxon>
        <taxon>Microbacteriaceae</taxon>
        <taxon>Salinibacterium</taxon>
    </lineage>
</organism>
<dbReference type="NCBIfam" id="NF002652">
    <property type="entry name" value="PRK02318.2-5"/>
    <property type="match status" value="1"/>
</dbReference>
<dbReference type="Gene3D" id="3.40.50.720">
    <property type="entry name" value="NAD(P)-binding Rossmann-like Domain"/>
    <property type="match status" value="1"/>
</dbReference>
<comment type="caution">
    <text evidence="10">The sequence shown here is derived from an EMBL/GenBank/DDBJ whole genome shotgun (WGS) entry which is preliminary data.</text>
</comment>
<dbReference type="InterPro" id="IPR036291">
    <property type="entry name" value="NAD(P)-bd_dom_sf"/>
</dbReference>
<evidence type="ECO:0000256" key="7">
    <source>
        <dbReference type="HAMAP-Rule" id="MF_00196"/>
    </source>
</evidence>
<evidence type="ECO:0000256" key="2">
    <source>
        <dbReference type="ARBA" id="ARBA00012939"/>
    </source>
</evidence>
<protein>
    <recommendedName>
        <fullName evidence="3 7">Mannitol-1-phosphate 5-dehydrogenase</fullName>
        <ecNumber evidence="2 7">1.1.1.17</ecNumber>
    </recommendedName>
</protein>
<evidence type="ECO:0000256" key="1">
    <source>
        <dbReference type="ARBA" id="ARBA00006541"/>
    </source>
</evidence>
<keyword evidence="5 7" id="KW-0520">NAD</keyword>
<dbReference type="RefSeq" id="WP_100388213.1">
    <property type="nucleotide sequence ID" value="NZ_BMZU01000001.1"/>
</dbReference>
<evidence type="ECO:0000313" key="10">
    <source>
        <dbReference type="EMBL" id="PJJ81545.1"/>
    </source>
</evidence>
<keyword evidence="4 7" id="KW-0560">Oxidoreductase</keyword>
<feature type="binding site" evidence="7">
    <location>
        <begin position="3"/>
        <end position="14"/>
    </location>
    <ligand>
        <name>NAD(+)</name>
        <dbReference type="ChEBI" id="CHEBI:57540"/>
    </ligand>
</feature>
<comment type="similarity">
    <text evidence="1 7">Belongs to the mannitol dehydrogenase family.</text>
</comment>
<reference evidence="10 11" key="1">
    <citation type="submission" date="2017-11" db="EMBL/GenBank/DDBJ databases">
        <title>Genomic Encyclopedia of Archaeal and Bacterial Type Strains, Phase II (KMG-II): From Individual Species to Whole Genera.</title>
        <authorList>
            <person name="Goeker M."/>
        </authorList>
    </citation>
    <scope>NUCLEOTIDE SEQUENCE [LARGE SCALE GENOMIC DNA]</scope>
    <source>
        <strain evidence="10 11">DSM 16400</strain>
    </source>
</reference>
<dbReference type="Gene3D" id="1.10.1040.10">
    <property type="entry name" value="N-(1-d-carboxylethyl)-l-norvaline Dehydrogenase, domain 2"/>
    <property type="match status" value="1"/>
</dbReference>
<evidence type="ECO:0000256" key="6">
    <source>
        <dbReference type="ARBA" id="ARBA00048615"/>
    </source>
</evidence>
<proteinExistence type="inferred from homology"/>
<dbReference type="OrthoDB" id="271711at2"/>
<dbReference type="PANTHER" id="PTHR30524:SF0">
    <property type="entry name" value="ALTRONATE OXIDOREDUCTASE-RELATED"/>
    <property type="match status" value="1"/>
</dbReference>
<sequence>MKAVHFGAGNIGRGFVGLILHKAGYEIVFADVAAELIDTLAAADNYKVHEVGAEPRTWTVDNFRALNSATNEAGVIDEIATADMVTTAVGPNILKFVAPLIAQAIKKRSDELPPLQVLACENALYATNNLRAEVAVAVDAETLAAKAIFANTAVDRIVPAQDPAAGLDVTVEDFFEWAIESGPFGDSVPEIADVHFVSDLEPYIERKLFTVNTGHATLAYHGRAQGAETLAAAMDIDAVASEVAAVLAETSAMLIAKHGFDASEHAEYVATCTRRFSNAHLPDTPERVGRSPLRKLSRNERFVSPASELAASGTTPSALLRAMGAALHFAVPEDPESVRMLELLSSLSAADFVTEVMGLREGDALYADAVETVSAQS</sequence>
<dbReference type="EC" id="1.1.1.17" evidence="2 7"/>
<dbReference type="InterPro" id="IPR000669">
    <property type="entry name" value="Mannitol_DH"/>
</dbReference>
<evidence type="ECO:0000259" key="8">
    <source>
        <dbReference type="Pfam" id="PF01232"/>
    </source>
</evidence>
<feature type="domain" description="Mannitol dehydrogenase C-terminal" evidence="9">
    <location>
        <begin position="199"/>
        <end position="340"/>
    </location>
</feature>
<dbReference type="SUPFAM" id="SSF48179">
    <property type="entry name" value="6-phosphogluconate dehydrogenase C-terminal domain-like"/>
    <property type="match status" value="1"/>
</dbReference>
<gene>
    <name evidence="7" type="primary">mtlD</name>
    <name evidence="10" type="ORF">CLV85_0722</name>
</gene>
<feature type="domain" description="Mannitol dehydrogenase N-terminal" evidence="8">
    <location>
        <begin position="1"/>
        <end position="191"/>
    </location>
</feature>
<evidence type="ECO:0000256" key="3">
    <source>
        <dbReference type="ARBA" id="ARBA00016219"/>
    </source>
</evidence>
<evidence type="ECO:0000259" key="9">
    <source>
        <dbReference type="Pfam" id="PF08125"/>
    </source>
</evidence>
<dbReference type="Pfam" id="PF08125">
    <property type="entry name" value="Mannitol_dh_C"/>
    <property type="match status" value="1"/>
</dbReference>
<keyword evidence="11" id="KW-1185">Reference proteome</keyword>
<dbReference type="HAMAP" id="MF_00196">
    <property type="entry name" value="Mannitol_dehydrog"/>
    <property type="match status" value="1"/>
</dbReference>
<dbReference type="GO" id="GO:0005829">
    <property type="term" value="C:cytosol"/>
    <property type="evidence" value="ECO:0007669"/>
    <property type="project" value="TreeGrafter"/>
</dbReference>
<dbReference type="PRINTS" id="PR00084">
    <property type="entry name" value="MTLDHDRGNASE"/>
</dbReference>
<dbReference type="InterPro" id="IPR013118">
    <property type="entry name" value="Mannitol_DH_C"/>
</dbReference>
<dbReference type="InterPro" id="IPR013131">
    <property type="entry name" value="Mannitol_DH_N"/>
</dbReference>
<dbReference type="SUPFAM" id="SSF51735">
    <property type="entry name" value="NAD(P)-binding Rossmann-fold domains"/>
    <property type="match status" value="1"/>
</dbReference>
<dbReference type="PANTHER" id="PTHR30524">
    <property type="entry name" value="MANNITOL-1-PHOSPHATE 5-DEHYDROGENASE"/>
    <property type="match status" value="1"/>
</dbReference>
<dbReference type="EMBL" id="PGFH01000001">
    <property type="protein sequence ID" value="PJJ81545.1"/>
    <property type="molecule type" value="Genomic_DNA"/>
</dbReference>
<name>A0A2M9D755_9MICO</name>
<accession>A0A2M9D755</accession>
<evidence type="ECO:0000256" key="5">
    <source>
        <dbReference type="ARBA" id="ARBA00023027"/>
    </source>
</evidence>
<dbReference type="InterPro" id="IPR008927">
    <property type="entry name" value="6-PGluconate_DH-like_C_sf"/>
</dbReference>
<dbReference type="GO" id="GO:0019592">
    <property type="term" value="P:mannitol catabolic process"/>
    <property type="evidence" value="ECO:0007669"/>
    <property type="project" value="TreeGrafter"/>
</dbReference>
<evidence type="ECO:0000256" key="4">
    <source>
        <dbReference type="ARBA" id="ARBA00023002"/>
    </source>
</evidence>